<keyword evidence="1" id="KW-1133">Transmembrane helix</keyword>
<evidence type="ECO:0000313" key="2">
    <source>
        <dbReference type="EMBL" id="OXG06532.1"/>
    </source>
</evidence>
<dbReference type="Proteomes" id="UP000214684">
    <property type="component" value="Unassembled WGS sequence"/>
</dbReference>
<keyword evidence="1" id="KW-0812">Transmembrane</keyword>
<feature type="transmembrane region" description="Helical" evidence="1">
    <location>
        <begin position="12"/>
        <end position="31"/>
    </location>
</feature>
<proteinExistence type="predicted"/>
<name>A0A227P9U3_9FLAO</name>
<dbReference type="OrthoDB" id="329514at2"/>
<keyword evidence="1" id="KW-0472">Membrane</keyword>
<dbReference type="EMBL" id="MUGS01000015">
    <property type="protein sequence ID" value="OXG06532.1"/>
    <property type="molecule type" value="Genomic_DNA"/>
</dbReference>
<dbReference type="RefSeq" id="WP_089479472.1">
    <property type="nucleotide sequence ID" value="NZ_MUGS01000015.1"/>
</dbReference>
<gene>
    <name evidence="2" type="ORF">B0A64_10495</name>
</gene>
<dbReference type="AlphaFoldDB" id="A0A227P9U3"/>
<keyword evidence="3" id="KW-1185">Reference proteome</keyword>
<reference evidence="2 3" key="1">
    <citation type="submission" date="2016-11" db="EMBL/GenBank/DDBJ databases">
        <title>Whole genomes of Flavobacteriaceae.</title>
        <authorList>
            <person name="Stine C."/>
            <person name="Li C."/>
            <person name="Tadesse D."/>
        </authorList>
    </citation>
    <scope>NUCLEOTIDE SEQUENCE [LARGE SCALE GENOMIC DNA]</scope>
    <source>
        <strain evidence="2 3">DSM 24704</strain>
    </source>
</reference>
<evidence type="ECO:0000313" key="3">
    <source>
        <dbReference type="Proteomes" id="UP000214684"/>
    </source>
</evidence>
<sequence length="152" mass="17774">MYTTLLFCHSILRWFVLGSLLYSIFIAYKGYSLQLIFTKRDNLIRHWTATIAHIQLIFGILIYVQSPIVKYFWINFSVAIQNIDAAFFGLIHIFLMLTSIVLITIGSALAKRKVNDPDKFKTMLIWFSIALVIIFLAIPWPFSFLANRPYFR</sequence>
<feature type="transmembrane region" description="Helical" evidence="1">
    <location>
        <begin position="122"/>
        <end position="142"/>
    </location>
</feature>
<organism evidence="2 3">
    <name type="scientific">Flavobacterium araucananum</name>
    <dbReference type="NCBI Taxonomy" id="946678"/>
    <lineage>
        <taxon>Bacteria</taxon>
        <taxon>Pseudomonadati</taxon>
        <taxon>Bacteroidota</taxon>
        <taxon>Flavobacteriia</taxon>
        <taxon>Flavobacteriales</taxon>
        <taxon>Flavobacteriaceae</taxon>
        <taxon>Flavobacterium</taxon>
    </lineage>
</organism>
<comment type="caution">
    <text evidence="2">The sequence shown here is derived from an EMBL/GenBank/DDBJ whole genome shotgun (WGS) entry which is preliminary data.</text>
</comment>
<evidence type="ECO:0008006" key="4">
    <source>
        <dbReference type="Google" id="ProtNLM"/>
    </source>
</evidence>
<feature type="transmembrane region" description="Helical" evidence="1">
    <location>
        <begin position="43"/>
        <end position="65"/>
    </location>
</feature>
<evidence type="ECO:0000256" key="1">
    <source>
        <dbReference type="SAM" id="Phobius"/>
    </source>
</evidence>
<feature type="transmembrane region" description="Helical" evidence="1">
    <location>
        <begin position="85"/>
        <end position="110"/>
    </location>
</feature>
<protein>
    <recommendedName>
        <fullName evidence="4">Cytochrome B</fullName>
    </recommendedName>
</protein>
<accession>A0A227P9U3</accession>